<evidence type="ECO:0000256" key="1">
    <source>
        <dbReference type="SAM" id="Phobius"/>
    </source>
</evidence>
<keyword evidence="1" id="KW-1133">Transmembrane helix</keyword>
<protein>
    <recommendedName>
        <fullName evidence="3">DUF4321 domain-containing protein</fullName>
    </recommendedName>
</protein>
<feature type="transmembrane region" description="Helical" evidence="1">
    <location>
        <begin position="20"/>
        <end position="39"/>
    </location>
</feature>
<sequence length="101" mass="10578">MASRGNPRGGSVTGRHRPRFHAIVLAIGFVVGGLLQASARRFLPAGAVKEFLSGAVVHTSLSSLTVDLVILRFAIGPVALDVSLLSLLGVLIAYLIARSLF</sequence>
<reference evidence="2" key="1">
    <citation type="submission" date="2020-02" db="EMBL/GenBank/DDBJ databases">
        <authorList>
            <person name="Meier V. D."/>
        </authorList>
    </citation>
    <scope>NUCLEOTIDE SEQUENCE</scope>
    <source>
        <strain evidence="2">AVDCRST_MAG11</strain>
    </source>
</reference>
<dbReference type="InterPro" id="IPR025470">
    <property type="entry name" value="DUF4321"/>
</dbReference>
<evidence type="ECO:0008006" key="3">
    <source>
        <dbReference type="Google" id="ProtNLM"/>
    </source>
</evidence>
<organism evidence="2">
    <name type="scientific">uncultured Gemmatimonadaceae bacterium</name>
    <dbReference type="NCBI Taxonomy" id="246130"/>
    <lineage>
        <taxon>Bacteria</taxon>
        <taxon>Pseudomonadati</taxon>
        <taxon>Gemmatimonadota</taxon>
        <taxon>Gemmatimonadia</taxon>
        <taxon>Gemmatimonadales</taxon>
        <taxon>Gemmatimonadaceae</taxon>
        <taxon>environmental samples</taxon>
    </lineage>
</organism>
<name>A0A6J4K382_9BACT</name>
<gene>
    <name evidence="2" type="ORF">AVDCRST_MAG11-348</name>
</gene>
<evidence type="ECO:0000313" key="2">
    <source>
        <dbReference type="EMBL" id="CAA9294207.1"/>
    </source>
</evidence>
<keyword evidence="1" id="KW-0472">Membrane</keyword>
<dbReference type="Pfam" id="PF14209">
    <property type="entry name" value="DUF4321"/>
    <property type="match status" value="1"/>
</dbReference>
<keyword evidence="1" id="KW-0812">Transmembrane</keyword>
<dbReference type="AlphaFoldDB" id="A0A6J4K382"/>
<accession>A0A6J4K382</accession>
<proteinExistence type="predicted"/>
<dbReference type="EMBL" id="CADCTU010000085">
    <property type="protein sequence ID" value="CAA9294207.1"/>
    <property type="molecule type" value="Genomic_DNA"/>
</dbReference>
<feature type="transmembrane region" description="Helical" evidence="1">
    <location>
        <begin position="78"/>
        <end position="97"/>
    </location>
</feature>